<gene>
    <name evidence="7" type="ORF">D7D52_07510</name>
</gene>
<evidence type="ECO:0000313" key="8">
    <source>
        <dbReference type="Proteomes" id="UP000267164"/>
    </source>
</evidence>
<evidence type="ECO:0000256" key="4">
    <source>
        <dbReference type="PROSITE-ProRule" id="PRU00335"/>
    </source>
</evidence>
<dbReference type="Pfam" id="PF00440">
    <property type="entry name" value="TetR_N"/>
    <property type="match status" value="1"/>
</dbReference>
<dbReference type="SUPFAM" id="SSF48498">
    <property type="entry name" value="Tetracyclin repressor-like, C-terminal domain"/>
    <property type="match status" value="1"/>
</dbReference>
<evidence type="ECO:0000256" key="5">
    <source>
        <dbReference type="SAM" id="MobiDB-lite"/>
    </source>
</evidence>
<accession>A0A386ZB54</accession>
<dbReference type="EMBL" id="CP032568">
    <property type="protein sequence ID" value="AYF73729.1"/>
    <property type="molecule type" value="Genomic_DNA"/>
</dbReference>
<name>A0A386ZB54_9NOCA</name>
<evidence type="ECO:0000256" key="3">
    <source>
        <dbReference type="ARBA" id="ARBA00023163"/>
    </source>
</evidence>
<reference evidence="7 8" key="1">
    <citation type="submission" date="2018-09" db="EMBL/GenBank/DDBJ databases">
        <title>Nocardia yunnanensis sp. nov., an actinomycete isolated from a soil sample.</title>
        <authorList>
            <person name="Zhang J."/>
        </authorList>
    </citation>
    <scope>NUCLEOTIDE SEQUENCE [LARGE SCALE GENOMIC DNA]</scope>
    <source>
        <strain evidence="7 8">CFHS0054</strain>
    </source>
</reference>
<proteinExistence type="predicted"/>
<dbReference type="InterPro" id="IPR001647">
    <property type="entry name" value="HTH_TetR"/>
</dbReference>
<sequence length="323" mass="33970">MESARPRTAAAAAAGRGGGRDRSRTVAPALRPGGDDGVADRGRTDTWQGGRLDPSRYRPGSAGPHHPRPGRPVDRAGTAGRGQSRHPGAQHDGGVRTRGQGAAPAGLPAVTPPLAAGATGRTRAERRRDQLVTAAYELVITRGFRGIGVDDIVAAAGVSHGTFYNYFANKRAILDAVIDHCFTLLSARLLGPESDDPATLDEFCARYGRVVDRCYHLVATEPGLVNFFLLEASAIDDRVLQRCMRNARDYGAQAVATIRRGIAQGFLAADLDPDIAGEVLLSVLVSALLSALRGGSDGLTPDRVRTELIAFLRTALGPPTSAA</sequence>
<dbReference type="InterPro" id="IPR036271">
    <property type="entry name" value="Tet_transcr_reg_TetR-rel_C_sf"/>
</dbReference>
<keyword evidence="8" id="KW-1185">Reference proteome</keyword>
<evidence type="ECO:0000256" key="2">
    <source>
        <dbReference type="ARBA" id="ARBA00023125"/>
    </source>
</evidence>
<protein>
    <submittedName>
        <fullName evidence="7">TetR/AcrR family transcriptional regulator</fullName>
    </submittedName>
</protein>
<dbReference type="Gene3D" id="1.10.357.10">
    <property type="entry name" value="Tetracycline Repressor, domain 2"/>
    <property type="match status" value="1"/>
</dbReference>
<dbReference type="KEGG" id="nyu:D7D52_07510"/>
<dbReference type="InterPro" id="IPR050109">
    <property type="entry name" value="HTH-type_TetR-like_transc_reg"/>
</dbReference>
<dbReference type="OrthoDB" id="5112469at2"/>
<dbReference type="InterPro" id="IPR009057">
    <property type="entry name" value="Homeodomain-like_sf"/>
</dbReference>
<dbReference type="GO" id="GO:0000976">
    <property type="term" value="F:transcription cis-regulatory region binding"/>
    <property type="evidence" value="ECO:0007669"/>
    <property type="project" value="TreeGrafter"/>
</dbReference>
<dbReference type="GO" id="GO:0003700">
    <property type="term" value="F:DNA-binding transcription factor activity"/>
    <property type="evidence" value="ECO:0007669"/>
    <property type="project" value="TreeGrafter"/>
</dbReference>
<feature type="domain" description="HTH tetR-type" evidence="6">
    <location>
        <begin position="125"/>
        <end position="185"/>
    </location>
</feature>
<evidence type="ECO:0000313" key="7">
    <source>
        <dbReference type="EMBL" id="AYF73729.1"/>
    </source>
</evidence>
<keyword evidence="1" id="KW-0805">Transcription regulation</keyword>
<feature type="compositionally biased region" description="Low complexity" evidence="5">
    <location>
        <begin position="1"/>
        <end position="14"/>
    </location>
</feature>
<dbReference type="AlphaFoldDB" id="A0A386ZB54"/>
<keyword evidence="2 4" id="KW-0238">DNA-binding</keyword>
<dbReference type="Proteomes" id="UP000267164">
    <property type="component" value="Chromosome"/>
</dbReference>
<evidence type="ECO:0000256" key="1">
    <source>
        <dbReference type="ARBA" id="ARBA00023015"/>
    </source>
</evidence>
<organism evidence="7 8">
    <name type="scientific">Nocardia yunnanensis</name>
    <dbReference type="NCBI Taxonomy" id="2382165"/>
    <lineage>
        <taxon>Bacteria</taxon>
        <taxon>Bacillati</taxon>
        <taxon>Actinomycetota</taxon>
        <taxon>Actinomycetes</taxon>
        <taxon>Mycobacteriales</taxon>
        <taxon>Nocardiaceae</taxon>
        <taxon>Nocardia</taxon>
    </lineage>
</organism>
<dbReference type="PANTHER" id="PTHR30055:SF240">
    <property type="entry name" value="HTH-TYPE TRANSCRIPTIONAL REGULATOR ACRR"/>
    <property type="match status" value="1"/>
</dbReference>
<feature type="DNA-binding region" description="H-T-H motif" evidence="4">
    <location>
        <begin position="148"/>
        <end position="167"/>
    </location>
</feature>
<evidence type="ECO:0000259" key="6">
    <source>
        <dbReference type="PROSITE" id="PS50977"/>
    </source>
</evidence>
<dbReference type="PRINTS" id="PR00455">
    <property type="entry name" value="HTHTETR"/>
</dbReference>
<dbReference type="PROSITE" id="PS50977">
    <property type="entry name" value="HTH_TETR_2"/>
    <property type="match status" value="1"/>
</dbReference>
<feature type="region of interest" description="Disordered" evidence="5">
    <location>
        <begin position="1"/>
        <end position="126"/>
    </location>
</feature>
<dbReference type="PANTHER" id="PTHR30055">
    <property type="entry name" value="HTH-TYPE TRANSCRIPTIONAL REGULATOR RUTR"/>
    <property type="match status" value="1"/>
</dbReference>
<dbReference type="SUPFAM" id="SSF46689">
    <property type="entry name" value="Homeodomain-like"/>
    <property type="match status" value="1"/>
</dbReference>
<keyword evidence="3" id="KW-0804">Transcription</keyword>